<dbReference type="SUPFAM" id="SSF53474">
    <property type="entry name" value="alpha/beta-Hydrolases"/>
    <property type="match status" value="1"/>
</dbReference>
<accession>A0A1H4LUS8</accession>
<reference evidence="3 4" key="1">
    <citation type="submission" date="2016-10" db="EMBL/GenBank/DDBJ databases">
        <authorList>
            <person name="de Groot N.N."/>
        </authorList>
    </citation>
    <scope>NUCLEOTIDE SEQUENCE [LARGE SCALE GENOMIC DNA]</scope>
    <source>
        <strain evidence="3 4">DSM 40306</strain>
    </source>
</reference>
<dbReference type="Proteomes" id="UP000182375">
    <property type="component" value="Unassembled WGS sequence"/>
</dbReference>
<dbReference type="STRING" id="67331.SAMN04490357_0272"/>
<dbReference type="GO" id="GO:0016787">
    <property type="term" value="F:hydrolase activity"/>
    <property type="evidence" value="ECO:0007669"/>
    <property type="project" value="UniProtKB-KW"/>
</dbReference>
<sequence length="146" mass="14681">MPGGAAEECSAPAVAAASGAPPADDPVGGLTSGVDGAVAAAWAADAAAGRAEDLTGLPAAVIAIAEHVPLRDRGDYYGRRLTEAEVSVEYLPVRGAVHGFLSFTGLVQPARDVLDRLADAVGRALYAGPYFLGGCSAPTPRGPQHF</sequence>
<proteinExistence type="predicted"/>
<dbReference type="AlphaFoldDB" id="A0A1H4LUS8"/>
<dbReference type="InterPro" id="IPR013094">
    <property type="entry name" value="AB_hydrolase_3"/>
</dbReference>
<organism evidence="3 4">
    <name type="scientific">Streptomyces misionensis</name>
    <dbReference type="NCBI Taxonomy" id="67331"/>
    <lineage>
        <taxon>Bacteria</taxon>
        <taxon>Bacillati</taxon>
        <taxon>Actinomycetota</taxon>
        <taxon>Actinomycetes</taxon>
        <taxon>Kitasatosporales</taxon>
        <taxon>Streptomycetaceae</taxon>
        <taxon>Streptomyces</taxon>
    </lineage>
</organism>
<dbReference type="Gene3D" id="3.40.50.1820">
    <property type="entry name" value="alpha/beta hydrolase"/>
    <property type="match status" value="1"/>
</dbReference>
<feature type="domain" description="Alpha/beta hydrolase fold-3" evidence="2">
    <location>
        <begin position="48"/>
        <end position="101"/>
    </location>
</feature>
<evidence type="ECO:0000313" key="4">
    <source>
        <dbReference type="Proteomes" id="UP000182375"/>
    </source>
</evidence>
<dbReference type="InterPro" id="IPR029058">
    <property type="entry name" value="AB_hydrolase_fold"/>
</dbReference>
<evidence type="ECO:0000259" key="2">
    <source>
        <dbReference type="Pfam" id="PF07859"/>
    </source>
</evidence>
<name>A0A1H4LUS8_9ACTN</name>
<gene>
    <name evidence="3" type="ORF">SAMN04490357_0272</name>
</gene>
<protein>
    <submittedName>
        <fullName evidence="3">Alpha/beta hydrolase fold</fullName>
    </submittedName>
</protein>
<feature type="region of interest" description="Disordered" evidence="1">
    <location>
        <begin position="1"/>
        <end position="28"/>
    </location>
</feature>
<evidence type="ECO:0000313" key="3">
    <source>
        <dbReference type="EMBL" id="SEB74416.1"/>
    </source>
</evidence>
<dbReference type="Pfam" id="PF07859">
    <property type="entry name" value="Abhydrolase_3"/>
    <property type="match status" value="1"/>
</dbReference>
<keyword evidence="3" id="KW-0378">Hydrolase</keyword>
<dbReference type="EMBL" id="FNTD01000004">
    <property type="protein sequence ID" value="SEB74416.1"/>
    <property type="molecule type" value="Genomic_DNA"/>
</dbReference>
<evidence type="ECO:0000256" key="1">
    <source>
        <dbReference type="SAM" id="MobiDB-lite"/>
    </source>
</evidence>